<accession>A0A380T7R8</accession>
<dbReference type="InterPro" id="IPR037126">
    <property type="entry name" value="PdaC/RsiV-like_sf"/>
</dbReference>
<feature type="domain" description="DUF3298" evidence="2">
    <location>
        <begin position="157"/>
        <end position="232"/>
    </location>
</feature>
<keyword evidence="3" id="KW-0449">Lipoprotein</keyword>
<dbReference type="Gene3D" id="3.90.640.20">
    <property type="entry name" value="Heat-shock cognate protein, ATPase"/>
    <property type="match status" value="1"/>
</dbReference>
<evidence type="ECO:0000313" key="4">
    <source>
        <dbReference type="Proteomes" id="UP000255177"/>
    </source>
</evidence>
<organism evidence="3 4">
    <name type="scientific">Pseudomonas wadenswilerensis</name>
    <dbReference type="NCBI Taxonomy" id="1785161"/>
    <lineage>
        <taxon>Bacteria</taxon>
        <taxon>Pseudomonadati</taxon>
        <taxon>Pseudomonadota</taxon>
        <taxon>Gammaproteobacteria</taxon>
        <taxon>Pseudomonadales</taxon>
        <taxon>Pseudomonadaceae</taxon>
        <taxon>Pseudomonas</taxon>
    </lineage>
</organism>
<feature type="chain" id="PRO_5016988218" evidence="1">
    <location>
        <begin position="24"/>
        <end position="248"/>
    </location>
</feature>
<dbReference type="PROSITE" id="PS51257">
    <property type="entry name" value="PROKAR_LIPOPROTEIN"/>
    <property type="match status" value="1"/>
</dbReference>
<dbReference type="Proteomes" id="UP000255177">
    <property type="component" value="Unassembled WGS sequence"/>
</dbReference>
<dbReference type="AlphaFoldDB" id="A0A380T7R8"/>
<keyword evidence="4" id="KW-1185">Reference proteome</keyword>
<evidence type="ECO:0000313" key="3">
    <source>
        <dbReference type="EMBL" id="SUQ65581.1"/>
    </source>
</evidence>
<keyword evidence="1" id="KW-0732">Signal</keyword>
<proteinExistence type="predicted"/>
<evidence type="ECO:0000259" key="2">
    <source>
        <dbReference type="Pfam" id="PF11738"/>
    </source>
</evidence>
<dbReference type="Pfam" id="PF11738">
    <property type="entry name" value="DUF3298"/>
    <property type="match status" value="1"/>
</dbReference>
<gene>
    <name evidence="3" type="ORF">CCOS864_05058</name>
</gene>
<dbReference type="RefSeq" id="WP_115089143.1">
    <property type="nucleotide sequence ID" value="NZ_CBCSFG010000009.1"/>
</dbReference>
<feature type="signal peptide" evidence="1">
    <location>
        <begin position="1"/>
        <end position="23"/>
    </location>
</feature>
<protein>
    <submittedName>
        <fullName evidence="3">Lipoprotein</fullName>
    </submittedName>
</protein>
<evidence type="ECO:0000256" key="1">
    <source>
        <dbReference type="SAM" id="SignalP"/>
    </source>
</evidence>
<sequence>MTLVKLTSVAVLALALGACQSLFQPNMRTPLEVKRDRWEHIKPGCSNADCPLVNIDTIHFPANPKLDGIVEKRLLQLTQDNERSALPSSLKAYEEQFMASAESRNSSYLQAKVREQHDGLVIIELSSYLDTGGAHGMPGRGFINYSRQQDKVLTLQDMLVPGQEATFWKTAEEAHKGWLISTGMDKDAEFVKTWPFRQTPHIALTYGAVVLKYEVYAIAPYSMGHIELKIPYPRLNGVIKPELFPGRG</sequence>
<reference evidence="4" key="1">
    <citation type="submission" date="2018-07" db="EMBL/GenBank/DDBJ databases">
        <authorList>
            <person name="Blom J."/>
        </authorList>
    </citation>
    <scope>NUCLEOTIDE SEQUENCE [LARGE SCALE GENOMIC DNA]</scope>
    <source>
        <strain evidence="4">CCOS 864</strain>
    </source>
</reference>
<dbReference type="EMBL" id="UIDD01000012">
    <property type="protein sequence ID" value="SUQ65581.1"/>
    <property type="molecule type" value="Genomic_DNA"/>
</dbReference>
<dbReference type="Gene3D" id="3.30.565.40">
    <property type="entry name" value="Fervidobacterium nodosum Rt17-B1 like"/>
    <property type="match status" value="1"/>
</dbReference>
<name>A0A380T7R8_9PSED</name>
<dbReference type="InterPro" id="IPR021729">
    <property type="entry name" value="DUF3298"/>
</dbReference>